<dbReference type="Proteomes" id="UP000284605">
    <property type="component" value="Unassembled WGS sequence"/>
</dbReference>
<reference evidence="2 3" key="1">
    <citation type="submission" date="2018-09" db="EMBL/GenBank/DDBJ databases">
        <authorList>
            <person name="Zhu H."/>
        </authorList>
    </citation>
    <scope>NUCLEOTIDE SEQUENCE [LARGE SCALE GENOMIC DNA]</scope>
    <source>
        <strain evidence="2 3">K1W22B-8</strain>
    </source>
</reference>
<proteinExistence type="predicted"/>
<dbReference type="Gene3D" id="1.20.58.130">
    <property type="match status" value="1"/>
</dbReference>
<name>A0A418WFE1_9PROT</name>
<dbReference type="AlphaFoldDB" id="A0A418WFE1"/>
<comment type="caution">
    <text evidence="2">The sequence shown here is derived from an EMBL/GenBank/DDBJ whole genome shotgun (WGS) entry which is preliminary data.</text>
</comment>
<evidence type="ECO:0000313" key="3">
    <source>
        <dbReference type="Proteomes" id="UP000284605"/>
    </source>
</evidence>
<protein>
    <submittedName>
        <fullName evidence="2">Uncharacterized protein</fullName>
    </submittedName>
</protein>
<accession>A0A418WFE1</accession>
<evidence type="ECO:0000313" key="2">
    <source>
        <dbReference type="EMBL" id="RJF88702.1"/>
    </source>
</evidence>
<evidence type="ECO:0000256" key="1">
    <source>
        <dbReference type="SAM" id="Coils"/>
    </source>
</evidence>
<feature type="coiled-coil region" evidence="1">
    <location>
        <begin position="31"/>
        <end position="83"/>
    </location>
</feature>
<gene>
    <name evidence="2" type="ORF">D3874_18310</name>
</gene>
<keyword evidence="3" id="KW-1185">Reference proteome</keyword>
<organism evidence="2 3">
    <name type="scientific">Oleomonas cavernae</name>
    <dbReference type="NCBI Taxonomy" id="2320859"/>
    <lineage>
        <taxon>Bacteria</taxon>
        <taxon>Pseudomonadati</taxon>
        <taxon>Pseudomonadota</taxon>
        <taxon>Alphaproteobacteria</taxon>
        <taxon>Acetobacterales</taxon>
        <taxon>Acetobacteraceae</taxon>
        <taxon>Oleomonas</taxon>
    </lineage>
</organism>
<sequence>MTDQPILNRILDELLAIRTELAEKPSRGEMREAIADARAEAKADNRALREELYAFRAEIKGEVGELRGELGDLREELHAFRAEINGKVDVLREHFDAFTEYADQTYVKKAPAR</sequence>
<dbReference type="EMBL" id="QYUK01000011">
    <property type="protein sequence ID" value="RJF88702.1"/>
    <property type="molecule type" value="Genomic_DNA"/>
</dbReference>
<keyword evidence="1" id="KW-0175">Coiled coil</keyword>